<sequence>MTHPMIDAGDPLVADLLSGTIELIREAGGYVAPSTVIIERAGQLSIESSAPAGEPLLRIPRTAFVRVDRVAWSKDDDRIVIAQVPDDCGDLEWELLYLQVALHNACAKLAWMGRTHPSLDPGLADDLIEVVRVIVPSFRSPQMDAIDLLWANRCFRIPMADDAEPERVLIPIVDLLNHHGQGAVGDWDGGAFAVSAQMPYGTAECALDYGMDRDPLEMAVVYGFADPRTAITDGRTYDLASLERIIALASIAEAPESARPLGDAAAMIVRGIRSRG</sequence>
<dbReference type="InterPro" id="IPR046341">
    <property type="entry name" value="SET_dom_sf"/>
</dbReference>
<organism evidence="1">
    <name type="scientific">freshwater metagenome</name>
    <dbReference type="NCBI Taxonomy" id="449393"/>
    <lineage>
        <taxon>unclassified sequences</taxon>
        <taxon>metagenomes</taxon>
        <taxon>ecological metagenomes</taxon>
    </lineage>
</organism>
<proteinExistence type="predicted"/>
<gene>
    <name evidence="1" type="ORF">UFOPK3772_00538</name>
</gene>
<accession>A0A6J7IYT6</accession>
<dbReference type="SUPFAM" id="SSF82199">
    <property type="entry name" value="SET domain"/>
    <property type="match status" value="1"/>
</dbReference>
<dbReference type="EMBL" id="CAFBNE010000011">
    <property type="protein sequence ID" value="CAB4935507.1"/>
    <property type="molecule type" value="Genomic_DNA"/>
</dbReference>
<dbReference type="Gene3D" id="3.90.1410.10">
    <property type="entry name" value="set domain protein methyltransferase, domain 1"/>
    <property type="match status" value="1"/>
</dbReference>
<protein>
    <submittedName>
        <fullName evidence="1">Unannotated protein</fullName>
    </submittedName>
</protein>
<name>A0A6J7IYT6_9ZZZZ</name>
<evidence type="ECO:0000313" key="1">
    <source>
        <dbReference type="EMBL" id="CAB4935507.1"/>
    </source>
</evidence>
<dbReference type="AlphaFoldDB" id="A0A6J7IYT6"/>
<reference evidence="1" key="1">
    <citation type="submission" date="2020-05" db="EMBL/GenBank/DDBJ databases">
        <authorList>
            <person name="Chiriac C."/>
            <person name="Salcher M."/>
            <person name="Ghai R."/>
            <person name="Kavagutti S V."/>
        </authorList>
    </citation>
    <scope>NUCLEOTIDE SEQUENCE</scope>
</reference>